<feature type="region of interest" description="Disordered" evidence="1">
    <location>
        <begin position="120"/>
        <end position="187"/>
    </location>
</feature>
<feature type="region of interest" description="Disordered" evidence="1">
    <location>
        <begin position="653"/>
        <end position="697"/>
    </location>
</feature>
<protein>
    <recommendedName>
        <fullName evidence="2">F-box domain-containing protein</fullName>
    </recommendedName>
</protein>
<feature type="region of interest" description="Disordered" evidence="1">
    <location>
        <begin position="531"/>
        <end position="609"/>
    </location>
</feature>
<feature type="compositionally biased region" description="Basic and acidic residues" evidence="1">
    <location>
        <begin position="172"/>
        <end position="183"/>
    </location>
</feature>
<dbReference type="EMBL" id="JAEHOE010000149">
    <property type="protein sequence ID" value="KAG2484469.1"/>
    <property type="molecule type" value="Genomic_DNA"/>
</dbReference>
<feature type="region of interest" description="Disordered" evidence="1">
    <location>
        <begin position="325"/>
        <end position="393"/>
    </location>
</feature>
<keyword evidence="4" id="KW-1185">Reference proteome</keyword>
<evidence type="ECO:0000259" key="2">
    <source>
        <dbReference type="SMART" id="SM00256"/>
    </source>
</evidence>
<feature type="region of interest" description="Disordered" evidence="1">
    <location>
        <begin position="1059"/>
        <end position="1080"/>
    </location>
</feature>
<gene>
    <name evidence="3" type="ORF">HYH03_016703</name>
</gene>
<feature type="compositionally biased region" description="Gly residues" evidence="1">
    <location>
        <begin position="1066"/>
        <end position="1080"/>
    </location>
</feature>
<feature type="domain" description="F-box" evidence="2">
    <location>
        <begin position="9"/>
        <end position="49"/>
    </location>
</feature>
<sequence>MDAEAAPSLPELALNLVGSFLSSRCAASCRLVCRQWRAAFTDSVEHVTIPVHLDPATTDARVASASAAFPAASSVTLLLPNCVFARCNPFDATGTPCAARAPLGRRGSAVMRAAEQRWEARQARWAEAEGAALQPGPGPNPGPGPPAPGPSGPAAGSGQAWPMPREPPGEGAPRERTPPREPGEVGSAALSAALTSVRSRVPHLRSLRIGDASRPPIRPGPVAAHAACLRPDLPLAAPHGLSTADAPSAQARAQAQAQARAQAQAQALLDCVGRVGLRQAGLAGAWAYPASLVPPEGAHRWAPPQLDVAQHLGEMAVEAAHRSGLDLAPLGSDPDPGLDPGPAGSGASGAAAGLADSTGARPPPGHSDPGPDRDPDPDLDPGSARKVPPPQPSLQRLRCLDLCVAADLGSLPPALAAQLTGLRLLQLKDGAQVLALRALSGLRALELWCVEGGREAAYWTSAAPHQIRRALPLLAGSLTGLTRLALRELVAQVEPPSSVTALTSLPLLSSLSLELVVTDAPRQLAELCEALGEEEEEEEETSSGEEESSCEGEEEEEEEEEEEQGSSGAEDEAKAAAAAAAATAATGDPGSGSGGAAADPGSGSGSGGAAHVASLVADLDARGPFQRGTTLRRVVERGWGALDELGPMDLFSGFAATPSPPGTTPAPGIAAVPNAGSGAGSGADRDPGSRVQGTGGGSVRRVGLTALDLTFVGCGLLPGTWQGVEALGGSLTELSLRVGRCAEEERLVACLLSRLPAGRWSEGAFRLTPPCLAPLPRLRRLALDVPLDPGLARALAARGLAAPGLLGPTAGPTGPGPSAAAAAAVETAAALGAEAGVAGLLPDLESLELGGLPCLAVEGTGGASGLGPPVGARVGLALAPRPGPGPGVVGLAGGMATHRLRRLCLEGDLSGLLGGPRSGAEAGGSGVGGGGFEIHGSLLRACGSLAELRLAHRPEGRPARARLGLAWAHLPPRLEALGLEGLDVGLGGPVPTLGKPCSDTTLTLTADHSSDPSLPQLRSLRLRHCSALLNGDGGPAASPLSEVAVIGCWLLEGRGPAGPGAQRGAAAGGGAASSSGDGGGGGGAGCDLAAAAAPWDAAAALAALRRQRWAPRLRRLELQLAGAGAGPPPPVPYTSLLTTAADDVSSFPQLESLAVTWEALALCPEGRAGAYRASASSTSALSSSCSPSASSSTEAASKAPSVPFATMGLGLTVAQAQALLYGSPGLASAELVLGERPGAPLLRLDELLWLLRLRSLRRLRLVLCAACDAATHAAEQLAGVPAPTLPPHAQAQAQARAGPAGSPHGAESGPTTAEPRAGRESENGSGRDASTSVALAGAGRGAGAEGANAEAAAAAEAGGAGAAAPEPGMRQHPPPPPPPEVPSAWLHAELAELLLLGLPGCQSQVVQVRVPA</sequence>
<feature type="compositionally biased region" description="Low complexity" evidence="1">
    <location>
        <begin position="575"/>
        <end position="588"/>
    </location>
</feature>
<feature type="compositionally biased region" description="Pro residues" evidence="1">
    <location>
        <begin position="1372"/>
        <end position="1381"/>
    </location>
</feature>
<evidence type="ECO:0000313" key="3">
    <source>
        <dbReference type="EMBL" id="KAG2484469.1"/>
    </source>
</evidence>
<feature type="compositionally biased region" description="Low complexity" evidence="1">
    <location>
        <begin position="665"/>
        <end position="676"/>
    </location>
</feature>
<accession>A0A835XJA1</accession>
<feature type="compositionally biased region" description="Pro residues" evidence="1">
    <location>
        <begin position="136"/>
        <end position="151"/>
    </location>
</feature>
<dbReference type="SMART" id="SM00256">
    <property type="entry name" value="FBOX"/>
    <property type="match status" value="1"/>
</dbReference>
<feature type="region of interest" description="Disordered" evidence="1">
    <location>
        <begin position="1347"/>
        <end position="1383"/>
    </location>
</feature>
<feature type="compositionally biased region" description="Low complexity" evidence="1">
    <location>
        <begin position="348"/>
        <end position="357"/>
    </location>
</feature>
<proteinExistence type="predicted"/>
<comment type="caution">
    <text evidence="3">The sequence shown here is derived from an EMBL/GenBank/DDBJ whole genome shotgun (WGS) entry which is preliminary data.</text>
</comment>
<name>A0A835XJA1_9CHLO</name>
<dbReference type="InterPro" id="IPR001810">
    <property type="entry name" value="F-box_dom"/>
</dbReference>
<feature type="compositionally biased region" description="Low complexity" evidence="1">
    <location>
        <begin position="1287"/>
        <end position="1300"/>
    </location>
</feature>
<reference evidence="3" key="1">
    <citation type="journal article" date="2020" name="bioRxiv">
        <title>Comparative genomics of Chlamydomonas.</title>
        <authorList>
            <person name="Craig R.J."/>
            <person name="Hasan A.R."/>
            <person name="Ness R.W."/>
            <person name="Keightley P.D."/>
        </authorList>
    </citation>
    <scope>NUCLEOTIDE SEQUENCE</scope>
    <source>
        <strain evidence="3">CCAP 11/70</strain>
    </source>
</reference>
<evidence type="ECO:0000313" key="4">
    <source>
        <dbReference type="Proteomes" id="UP000612055"/>
    </source>
</evidence>
<feature type="compositionally biased region" description="Low complexity" evidence="1">
    <location>
        <begin position="152"/>
        <end position="163"/>
    </location>
</feature>
<feature type="compositionally biased region" description="Low complexity" evidence="1">
    <location>
        <begin position="325"/>
        <end position="342"/>
    </location>
</feature>
<feature type="region of interest" description="Disordered" evidence="1">
    <location>
        <begin position="1281"/>
        <end position="1332"/>
    </location>
</feature>
<dbReference type="OrthoDB" id="542064at2759"/>
<organism evidence="3 4">
    <name type="scientific">Edaphochlamys debaryana</name>
    <dbReference type="NCBI Taxonomy" id="47281"/>
    <lineage>
        <taxon>Eukaryota</taxon>
        <taxon>Viridiplantae</taxon>
        <taxon>Chlorophyta</taxon>
        <taxon>core chlorophytes</taxon>
        <taxon>Chlorophyceae</taxon>
        <taxon>CS clade</taxon>
        <taxon>Chlamydomonadales</taxon>
        <taxon>Chlamydomonadales incertae sedis</taxon>
        <taxon>Edaphochlamys</taxon>
    </lineage>
</organism>
<evidence type="ECO:0000256" key="1">
    <source>
        <dbReference type="SAM" id="MobiDB-lite"/>
    </source>
</evidence>
<feature type="compositionally biased region" description="Low complexity" evidence="1">
    <location>
        <begin position="1347"/>
        <end position="1357"/>
    </location>
</feature>
<feature type="compositionally biased region" description="Acidic residues" evidence="1">
    <location>
        <begin position="531"/>
        <end position="564"/>
    </location>
</feature>
<dbReference type="Proteomes" id="UP000612055">
    <property type="component" value="Unassembled WGS sequence"/>
</dbReference>